<dbReference type="InterPro" id="IPR024515">
    <property type="entry name" value="DUF3397"/>
</dbReference>
<keyword evidence="1" id="KW-1133">Transmembrane helix</keyword>
<accession>A0A0F3RU69</accession>
<keyword evidence="1" id="KW-0812">Transmembrane</keyword>
<dbReference type="OrthoDB" id="2299708at2"/>
<dbReference type="RefSeq" id="WP_045808026.1">
    <property type="nucleotide sequence ID" value="NZ_JZCR01000021.1"/>
</dbReference>
<evidence type="ECO:0000256" key="1">
    <source>
        <dbReference type="SAM" id="Phobius"/>
    </source>
</evidence>
<dbReference type="STRING" id="216463.VC81_10465"/>
<dbReference type="Pfam" id="PF11877">
    <property type="entry name" value="DUF3397"/>
    <property type="match status" value="1"/>
</dbReference>
<evidence type="ECO:0000313" key="2">
    <source>
        <dbReference type="EMBL" id="KJW12302.1"/>
    </source>
</evidence>
<reference evidence="2 3" key="1">
    <citation type="submission" date="2015-03" db="EMBL/GenBank/DDBJ databases">
        <authorList>
            <person name="Zheng J."/>
            <person name="Ganezle M."/>
        </authorList>
    </citation>
    <scope>NUCLEOTIDE SEQUENCE [LARGE SCALE GENOMIC DNA]</scope>
    <source>
        <strain evidence="2 3">LP38</strain>
    </source>
</reference>
<dbReference type="Proteomes" id="UP000033491">
    <property type="component" value="Unassembled WGS sequence"/>
</dbReference>
<gene>
    <name evidence="2" type="ORF">VC81_10465</name>
</gene>
<sequence>MTFWASPAGQLIILALGWAAIRLARRVLRHRWPQDLLTWDLMAPLFLLCSLFLIPRGAGQLLPWLVIGWMVIGIGVAVLQAIHNHELLYPKFLKTFWRLTDLYWVVGFSLCFLLTIS</sequence>
<comment type="caution">
    <text evidence="2">The sequence shown here is derived from an EMBL/GenBank/DDBJ whole genome shotgun (WGS) entry which is preliminary data.</text>
</comment>
<evidence type="ECO:0000313" key="3">
    <source>
        <dbReference type="Proteomes" id="UP000033491"/>
    </source>
</evidence>
<proteinExistence type="predicted"/>
<feature type="transmembrane region" description="Helical" evidence="1">
    <location>
        <begin position="6"/>
        <end position="24"/>
    </location>
</feature>
<dbReference type="EMBL" id="JZCR01000021">
    <property type="protein sequence ID" value="KJW12302.1"/>
    <property type="molecule type" value="Genomic_DNA"/>
</dbReference>
<feature type="transmembrane region" description="Helical" evidence="1">
    <location>
        <begin position="95"/>
        <end position="116"/>
    </location>
</feature>
<organism evidence="2 3">
    <name type="scientific">Levilactobacillus spicheri</name>
    <dbReference type="NCBI Taxonomy" id="216463"/>
    <lineage>
        <taxon>Bacteria</taxon>
        <taxon>Bacillati</taxon>
        <taxon>Bacillota</taxon>
        <taxon>Bacilli</taxon>
        <taxon>Lactobacillales</taxon>
        <taxon>Lactobacillaceae</taxon>
        <taxon>Levilactobacillus</taxon>
    </lineage>
</organism>
<protein>
    <recommendedName>
        <fullName evidence="4">DUF3397 domain-containing protein</fullName>
    </recommendedName>
</protein>
<feature type="transmembrane region" description="Helical" evidence="1">
    <location>
        <begin position="61"/>
        <end position="83"/>
    </location>
</feature>
<evidence type="ECO:0008006" key="4">
    <source>
        <dbReference type="Google" id="ProtNLM"/>
    </source>
</evidence>
<name>A0A0F3RU69_9LACO</name>
<keyword evidence="1" id="KW-0472">Membrane</keyword>
<feature type="transmembrane region" description="Helical" evidence="1">
    <location>
        <begin position="36"/>
        <end position="55"/>
    </location>
</feature>
<dbReference type="AlphaFoldDB" id="A0A0F3RU69"/>
<dbReference type="PATRIC" id="fig|216463.3.peg.1351"/>